<evidence type="ECO:0000256" key="3">
    <source>
        <dbReference type="PROSITE-ProRule" id="PRU00289"/>
    </source>
</evidence>
<reference evidence="7 9" key="1">
    <citation type="submission" date="2020-01" db="EMBL/GenBank/DDBJ databases">
        <title>the WGS Modestobacter muralis CPCC 204518.</title>
        <authorList>
            <person name="Jiang Z."/>
        </authorList>
    </citation>
    <scope>NUCLEOTIDE SEQUENCE [LARGE SCALE GENOMIC DNA]</scope>
    <source>
        <strain evidence="7 9">DSM 100205</strain>
    </source>
</reference>
<feature type="region of interest" description="Disordered" evidence="4">
    <location>
        <begin position="433"/>
        <end position="468"/>
    </location>
</feature>
<evidence type="ECO:0000313" key="10">
    <source>
        <dbReference type="Proteomes" id="UP000471152"/>
    </source>
</evidence>
<dbReference type="Proteomes" id="UP000471152">
    <property type="component" value="Unassembled WGS sequence"/>
</dbReference>
<evidence type="ECO:0000313" key="8">
    <source>
        <dbReference type="EMBL" id="NEN50240.1"/>
    </source>
</evidence>
<comment type="caution">
    <text evidence="7">The sequence shown here is derived from an EMBL/GenBank/DDBJ whole genome shotgun (WGS) entry which is preliminary data.</text>
</comment>
<evidence type="ECO:0000256" key="4">
    <source>
        <dbReference type="SAM" id="MobiDB-lite"/>
    </source>
</evidence>
<dbReference type="InterPro" id="IPR050206">
    <property type="entry name" value="FtsK/SpoIIIE/SftA"/>
</dbReference>
<feature type="transmembrane region" description="Helical" evidence="5">
    <location>
        <begin position="32"/>
        <end position="52"/>
    </location>
</feature>
<reference evidence="8 10" key="2">
    <citation type="submission" date="2020-02" db="EMBL/GenBank/DDBJ databases">
        <title>The WGS of Modestobacter muralis DSM 100205.</title>
        <authorList>
            <person name="Jiang Z."/>
        </authorList>
    </citation>
    <scope>NUCLEOTIDE SEQUENCE [LARGE SCALE GENOMIC DNA]</scope>
    <source>
        <strain evidence="8 10">DSM 100205</strain>
    </source>
</reference>
<sequence length="468" mass="49803">MSVTIVQVVWRYPGTVFGGLVVLAVYRSYGSTVLLVVVVVIVVVVLVVRLGYPEFWSVRVAGPRFRYCKRRSVRRQWRGTCEAVGLSTVRVSHRTGARTFWTPGLSQLRWSSRTGMVLAARVRVLAGQTVDDLAGCAETLASAFGARSVRVRATGPNTADVSWLFTDSLAGVLAPLPVEAVPNLVALPVGVQEDGTPWRLRLAGTHLLIVGVTGAGKGGVIWSLLRALGPTIRSGLVQVWAVDGKGGMELAPGRPLFTHLATTAETGVELLEEAATVLAARAARLAGTTRKHEPTVAEPLLVVLVDELALLTAYVPDRKLRDRAEKALAMIATQGRAPGVVLVAALQDPRKEVVGLRNLFPTKIALRLDEKAQVDMVLGDGARDAGALCHQIPETSPGVTYVKVDGQREPVRVRSAYLDDDHIAALAIEYAAPSDPTTSDTGSGTNDAPATLHLVEDEVSPQTGPVAA</sequence>
<dbReference type="GO" id="GO:0051301">
    <property type="term" value="P:cell division"/>
    <property type="evidence" value="ECO:0007669"/>
    <property type="project" value="UniProtKB-KW"/>
</dbReference>
<dbReference type="EMBL" id="JAAGWH010000013">
    <property type="protein sequence ID" value="NEK93473.1"/>
    <property type="molecule type" value="Genomic_DNA"/>
</dbReference>
<feature type="domain" description="FtsK" evidence="6">
    <location>
        <begin position="195"/>
        <end position="375"/>
    </location>
</feature>
<keyword evidence="5" id="KW-1133">Transmembrane helix</keyword>
<dbReference type="Proteomes" id="UP000468828">
    <property type="component" value="Unassembled WGS sequence"/>
</dbReference>
<keyword evidence="9" id="KW-1185">Reference proteome</keyword>
<feature type="compositionally biased region" description="Low complexity" evidence="4">
    <location>
        <begin position="433"/>
        <end position="445"/>
    </location>
</feature>
<keyword evidence="2 3" id="KW-0067">ATP-binding</keyword>
<dbReference type="GO" id="GO:0005524">
    <property type="term" value="F:ATP binding"/>
    <property type="evidence" value="ECO:0007669"/>
    <property type="project" value="UniProtKB-UniRule"/>
</dbReference>
<dbReference type="PANTHER" id="PTHR22683:SF41">
    <property type="entry name" value="DNA TRANSLOCASE FTSK"/>
    <property type="match status" value="1"/>
</dbReference>
<dbReference type="InterPro" id="IPR027417">
    <property type="entry name" value="P-loop_NTPase"/>
</dbReference>
<evidence type="ECO:0000256" key="5">
    <source>
        <dbReference type="SAM" id="Phobius"/>
    </source>
</evidence>
<evidence type="ECO:0000259" key="6">
    <source>
        <dbReference type="PROSITE" id="PS50901"/>
    </source>
</evidence>
<dbReference type="PROSITE" id="PS50901">
    <property type="entry name" value="FTSK"/>
    <property type="match status" value="1"/>
</dbReference>
<keyword evidence="7" id="KW-0131">Cell cycle</keyword>
<dbReference type="GO" id="GO:0003677">
    <property type="term" value="F:DNA binding"/>
    <property type="evidence" value="ECO:0007669"/>
    <property type="project" value="InterPro"/>
</dbReference>
<keyword evidence="7" id="KW-0132">Cell division</keyword>
<dbReference type="AlphaFoldDB" id="A0A6P0ERN9"/>
<dbReference type="PANTHER" id="PTHR22683">
    <property type="entry name" value="SPORULATION PROTEIN RELATED"/>
    <property type="match status" value="1"/>
</dbReference>
<name>A0A6P0ERN9_9ACTN</name>
<dbReference type="EMBL" id="JAAGWB010000013">
    <property type="protein sequence ID" value="NEN50240.1"/>
    <property type="molecule type" value="Genomic_DNA"/>
</dbReference>
<dbReference type="InterPro" id="IPR002543">
    <property type="entry name" value="FtsK_dom"/>
</dbReference>
<evidence type="ECO:0000256" key="1">
    <source>
        <dbReference type="ARBA" id="ARBA00022741"/>
    </source>
</evidence>
<accession>A0A6P0ERN9</accession>
<keyword evidence="1 3" id="KW-0547">Nucleotide-binding</keyword>
<evidence type="ECO:0000256" key="2">
    <source>
        <dbReference type="ARBA" id="ARBA00022840"/>
    </source>
</evidence>
<feature type="transmembrane region" description="Helical" evidence="5">
    <location>
        <begin position="9"/>
        <end position="26"/>
    </location>
</feature>
<evidence type="ECO:0000313" key="9">
    <source>
        <dbReference type="Proteomes" id="UP000468828"/>
    </source>
</evidence>
<dbReference type="SUPFAM" id="SSF52540">
    <property type="entry name" value="P-loop containing nucleoside triphosphate hydrolases"/>
    <property type="match status" value="1"/>
</dbReference>
<feature type="binding site" evidence="3">
    <location>
        <begin position="211"/>
        <end position="218"/>
    </location>
    <ligand>
        <name>ATP</name>
        <dbReference type="ChEBI" id="CHEBI:30616"/>
    </ligand>
</feature>
<keyword evidence="5" id="KW-0472">Membrane</keyword>
<proteinExistence type="predicted"/>
<evidence type="ECO:0000313" key="7">
    <source>
        <dbReference type="EMBL" id="NEK93473.1"/>
    </source>
</evidence>
<dbReference type="Gene3D" id="3.40.50.300">
    <property type="entry name" value="P-loop containing nucleotide triphosphate hydrolases"/>
    <property type="match status" value="1"/>
</dbReference>
<gene>
    <name evidence="8" type="ORF">G3R41_04690</name>
    <name evidence="7" type="ORF">GCU67_04690</name>
</gene>
<protein>
    <submittedName>
        <fullName evidence="7">Cell division protein FtsK</fullName>
    </submittedName>
</protein>
<keyword evidence="5" id="KW-0812">Transmembrane</keyword>
<organism evidence="7 9">
    <name type="scientific">Modestobacter muralis</name>
    <dbReference type="NCBI Taxonomy" id="1608614"/>
    <lineage>
        <taxon>Bacteria</taxon>
        <taxon>Bacillati</taxon>
        <taxon>Actinomycetota</taxon>
        <taxon>Actinomycetes</taxon>
        <taxon>Geodermatophilales</taxon>
        <taxon>Geodermatophilaceae</taxon>
        <taxon>Modestobacter</taxon>
    </lineage>
</organism>